<dbReference type="EMBL" id="GBXI01013286">
    <property type="protein sequence ID" value="JAD01006.1"/>
    <property type="molecule type" value="Transcribed_RNA"/>
</dbReference>
<evidence type="ECO:0000313" key="3">
    <source>
        <dbReference type="EMBL" id="JAD01006.1"/>
    </source>
</evidence>
<reference evidence="3" key="1">
    <citation type="submission" date="2014-11" db="EMBL/GenBank/DDBJ databases">
        <authorList>
            <person name="Geib S."/>
        </authorList>
    </citation>
    <scope>NUCLEOTIDE SEQUENCE</scope>
</reference>
<feature type="chain" id="PRO_5001982572" evidence="2">
    <location>
        <begin position="24"/>
        <end position="233"/>
    </location>
</feature>
<dbReference type="AlphaFoldDB" id="A0A0A1WQS6"/>
<keyword evidence="2" id="KW-0732">Signal</keyword>
<feature type="compositionally biased region" description="Polar residues" evidence="1">
    <location>
        <begin position="216"/>
        <end position="227"/>
    </location>
</feature>
<name>A0A0A1WQS6_ZEUCU</name>
<feature type="signal peptide" evidence="2">
    <location>
        <begin position="1"/>
        <end position="23"/>
    </location>
</feature>
<sequence length="233" mass="25581">MKVVLALTAVLFVLLDNRVSVSAHRRLPHHTPQRPPHTHPADTYIPAIAGDLFTAIFNPSEFPAVSVGPITNAQGCINAHNSYALIAVAYAGKAIRRAVKITEGGLHITNVDQLREQFVENINRCSILGKSPERFDCYERVITDLFQEIATANQSHGYIFRPIILKALKRLDKKLARVSQRLQKCLARFPESATSTTTEPQTSSDTTTTVGVSSSEPQTSSDATTTVGVWNFL</sequence>
<feature type="region of interest" description="Disordered" evidence="1">
    <location>
        <begin position="193"/>
        <end position="227"/>
    </location>
</feature>
<organism evidence="3">
    <name type="scientific">Zeugodacus cucurbitae</name>
    <name type="common">Melon fruit fly</name>
    <name type="synonym">Bactrocera cucurbitae</name>
    <dbReference type="NCBI Taxonomy" id="28588"/>
    <lineage>
        <taxon>Eukaryota</taxon>
        <taxon>Metazoa</taxon>
        <taxon>Ecdysozoa</taxon>
        <taxon>Arthropoda</taxon>
        <taxon>Hexapoda</taxon>
        <taxon>Insecta</taxon>
        <taxon>Pterygota</taxon>
        <taxon>Neoptera</taxon>
        <taxon>Endopterygota</taxon>
        <taxon>Diptera</taxon>
        <taxon>Brachycera</taxon>
        <taxon>Muscomorpha</taxon>
        <taxon>Tephritoidea</taxon>
        <taxon>Tephritidae</taxon>
        <taxon>Zeugodacus</taxon>
        <taxon>Zeugodacus</taxon>
    </lineage>
</organism>
<feature type="compositionally biased region" description="Low complexity" evidence="1">
    <location>
        <begin position="193"/>
        <end position="215"/>
    </location>
</feature>
<gene>
    <name evidence="3" type="primary">ATG18</name>
    <name evidence="3" type="ORF">g.5720</name>
</gene>
<evidence type="ECO:0000256" key="2">
    <source>
        <dbReference type="SAM" id="SignalP"/>
    </source>
</evidence>
<proteinExistence type="predicted"/>
<reference evidence="3" key="2">
    <citation type="journal article" date="2015" name="Gigascience">
        <title>Reconstructing a comprehensive transcriptome assembly of a white-pupal translocated strain of the pest fruit fly Bactrocera cucurbitae.</title>
        <authorList>
            <person name="Sim S.B."/>
            <person name="Calla B."/>
            <person name="Hall B."/>
            <person name="DeRego T."/>
            <person name="Geib S.M."/>
        </authorList>
    </citation>
    <scope>NUCLEOTIDE SEQUENCE</scope>
</reference>
<protein>
    <submittedName>
        <fullName evidence="3">Autophagy-related protein 18</fullName>
    </submittedName>
</protein>
<evidence type="ECO:0000256" key="1">
    <source>
        <dbReference type="SAM" id="MobiDB-lite"/>
    </source>
</evidence>
<accession>A0A0A1WQS6</accession>